<dbReference type="SUPFAM" id="SSF56801">
    <property type="entry name" value="Acetyl-CoA synthetase-like"/>
    <property type="match status" value="1"/>
</dbReference>
<dbReference type="InterPro" id="IPR045851">
    <property type="entry name" value="AMP-bd_C_sf"/>
</dbReference>
<evidence type="ECO:0000256" key="1">
    <source>
        <dbReference type="ARBA" id="ARBA00006432"/>
    </source>
</evidence>
<protein>
    <submittedName>
        <fullName evidence="7">Crotonobetaine/carnitine-CoA ligase</fullName>
    </submittedName>
</protein>
<evidence type="ECO:0000259" key="5">
    <source>
        <dbReference type="Pfam" id="PF00501"/>
    </source>
</evidence>
<dbReference type="Pfam" id="PF00501">
    <property type="entry name" value="AMP-binding"/>
    <property type="match status" value="1"/>
</dbReference>
<dbReference type="InterPro" id="IPR042099">
    <property type="entry name" value="ANL_N_sf"/>
</dbReference>
<dbReference type="OrthoDB" id="2579187at2"/>
<dbReference type="Pfam" id="PF13193">
    <property type="entry name" value="AMP-binding_C"/>
    <property type="match status" value="1"/>
</dbReference>
<comment type="similarity">
    <text evidence="1">Belongs to the ATP-dependent AMP-binding enzyme family.</text>
</comment>
<organism evidence="7 8">
    <name type="scientific">Prauserella rugosa</name>
    <dbReference type="NCBI Taxonomy" id="43354"/>
    <lineage>
        <taxon>Bacteria</taxon>
        <taxon>Bacillati</taxon>
        <taxon>Actinomycetota</taxon>
        <taxon>Actinomycetes</taxon>
        <taxon>Pseudonocardiales</taxon>
        <taxon>Pseudonocardiaceae</taxon>
        <taxon>Prauserella</taxon>
    </lineage>
</organism>
<dbReference type="GO" id="GO:0005886">
    <property type="term" value="C:plasma membrane"/>
    <property type="evidence" value="ECO:0007669"/>
    <property type="project" value="TreeGrafter"/>
</dbReference>
<sequence>MTVAGERADAAQAGTRTVSRTLGGWLREAAAAAPEGAGVLIEDEFLGYRELDMRADRVAAGLAAFGIAPGERVCVVLDARPEFLTVWFGLARRGVVEVPLNPEAGEYLLRYYLADSGATAVVCEARCETAVRECLPDSVRHVVVVGDTGTGGQGGPPTGVPRHRLSDVESAGASGDGGAAVVAPGDPAAILYTSGTTGPPKGVVLSHQANVNLARHTVTLMGYTAADRLYSVFPLFHSNARYCSVMAALEAGAGLVMHRRFSASRFWDVCRDHGITAFNYQGAMMSILFKQPPRPDDADNPVRVGFGAPCPQEIFAAFETRFGVQLTEIFGSTEVSIVTDMPPQRRRIGTSGQASANYEVAVVDERDEPVPPGQAGEIVARPRRPGWMFDGYHGMPAETARSWRNLWFHTGDRGRLDEDGYLTFLDRLKDTVRRRGENVSSWEVERVVAEHPSVGAVAAYGVPSALSEEDVMVAIVPAEGATVDPAAITDHCEGRLTSFAIPRYVRVLDSLPLTPSQRVEKYKLRADGVPPGTFDREAGR</sequence>
<dbReference type="Proteomes" id="UP000317303">
    <property type="component" value="Unassembled WGS sequence"/>
</dbReference>
<dbReference type="InterPro" id="IPR025110">
    <property type="entry name" value="AMP-bd_C"/>
</dbReference>
<dbReference type="RefSeq" id="WP_084705640.1">
    <property type="nucleotide sequence ID" value="NZ_JOIJ01000002.1"/>
</dbReference>
<gene>
    <name evidence="7" type="ORF">JD82_01485</name>
</gene>
<dbReference type="PANTHER" id="PTHR43107:SF15">
    <property type="entry name" value="FATTY ACID TRANSPORT PROTEIN 3, ISOFORM A"/>
    <property type="match status" value="1"/>
</dbReference>
<keyword evidence="2 7" id="KW-0436">Ligase</keyword>
<dbReference type="GO" id="GO:0044539">
    <property type="term" value="P:long-chain fatty acid import into cell"/>
    <property type="evidence" value="ECO:0007669"/>
    <property type="project" value="TreeGrafter"/>
</dbReference>
<evidence type="ECO:0000256" key="4">
    <source>
        <dbReference type="ARBA" id="ARBA00022840"/>
    </source>
</evidence>
<dbReference type="PROSITE" id="PS00455">
    <property type="entry name" value="AMP_BINDING"/>
    <property type="match status" value="1"/>
</dbReference>
<keyword evidence="8" id="KW-1185">Reference proteome</keyword>
<dbReference type="GO" id="GO:0004467">
    <property type="term" value="F:long-chain fatty acid-CoA ligase activity"/>
    <property type="evidence" value="ECO:0007669"/>
    <property type="project" value="TreeGrafter"/>
</dbReference>
<evidence type="ECO:0000313" key="8">
    <source>
        <dbReference type="Proteomes" id="UP000317303"/>
    </source>
</evidence>
<dbReference type="AlphaFoldDB" id="A0A660CCM3"/>
<dbReference type="InterPro" id="IPR000873">
    <property type="entry name" value="AMP-dep_synth/lig_dom"/>
</dbReference>
<dbReference type="EMBL" id="VLJV01000001">
    <property type="protein sequence ID" value="TWH19657.1"/>
    <property type="molecule type" value="Genomic_DNA"/>
</dbReference>
<evidence type="ECO:0000256" key="3">
    <source>
        <dbReference type="ARBA" id="ARBA00022741"/>
    </source>
</evidence>
<dbReference type="PANTHER" id="PTHR43107">
    <property type="entry name" value="LONG-CHAIN FATTY ACID TRANSPORT PROTEIN"/>
    <property type="match status" value="1"/>
</dbReference>
<feature type="domain" description="AMP-binding enzyme C-terminal" evidence="6">
    <location>
        <begin position="443"/>
        <end position="516"/>
    </location>
</feature>
<evidence type="ECO:0000256" key="2">
    <source>
        <dbReference type="ARBA" id="ARBA00022598"/>
    </source>
</evidence>
<keyword evidence="3" id="KW-0547">Nucleotide-binding</keyword>
<feature type="domain" description="AMP-dependent synthetase/ligase" evidence="5">
    <location>
        <begin position="28"/>
        <end position="392"/>
    </location>
</feature>
<evidence type="ECO:0000259" key="6">
    <source>
        <dbReference type="Pfam" id="PF13193"/>
    </source>
</evidence>
<accession>A0A660CCM3</accession>
<dbReference type="GO" id="GO:0005324">
    <property type="term" value="F:long-chain fatty acid transmembrane transporter activity"/>
    <property type="evidence" value="ECO:0007669"/>
    <property type="project" value="TreeGrafter"/>
</dbReference>
<dbReference type="InterPro" id="IPR020845">
    <property type="entry name" value="AMP-binding_CS"/>
</dbReference>
<evidence type="ECO:0000313" key="7">
    <source>
        <dbReference type="EMBL" id="TWH19657.1"/>
    </source>
</evidence>
<dbReference type="GO" id="GO:0005524">
    <property type="term" value="F:ATP binding"/>
    <property type="evidence" value="ECO:0007669"/>
    <property type="project" value="UniProtKB-KW"/>
</dbReference>
<keyword evidence="4" id="KW-0067">ATP-binding</keyword>
<comment type="caution">
    <text evidence="7">The sequence shown here is derived from an EMBL/GenBank/DDBJ whole genome shotgun (WGS) entry which is preliminary data.</text>
</comment>
<proteinExistence type="inferred from homology"/>
<name>A0A660CCM3_9PSEU</name>
<dbReference type="Gene3D" id="3.40.50.12780">
    <property type="entry name" value="N-terminal domain of ligase-like"/>
    <property type="match status" value="1"/>
</dbReference>
<reference evidence="7 8" key="1">
    <citation type="submission" date="2019-07" db="EMBL/GenBank/DDBJ databases">
        <title>R&amp;d 2014.</title>
        <authorList>
            <person name="Klenk H.-P."/>
        </authorList>
    </citation>
    <scope>NUCLEOTIDE SEQUENCE [LARGE SCALE GENOMIC DNA]</scope>
    <source>
        <strain evidence="7 8">DSM 43194</strain>
    </source>
</reference>
<dbReference type="Gene3D" id="3.30.300.30">
    <property type="match status" value="1"/>
</dbReference>